<organism evidence="1 2">
    <name type="scientific">Thermodesulforhabdus norvegica</name>
    <dbReference type="NCBI Taxonomy" id="39841"/>
    <lineage>
        <taxon>Bacteria</taxon>
        <taxon>Pseudomonadati</taxon>
        <taxon>Thermodesulfobacteriota</taxon>
        <taxon>Syntrophobacteria</taxon>
        <taxon>Syntrophobacterales</taxon>
        <taxon>Thermodesulforhabdaceae</taxon>
        <taxon>Thermodesulforhabdus</taxon>
    </lineage>
</organism>
<name>A0A1I4TZ83_9BACT</name>
<keyword evidence="2" id="KW-1185">Reference proteome</keyword>
<evidence type="ECO:0000313" key="1">
    <source>
        <dbReference type="EMBL" id="SFM81921.1"/>
    </source>
</evidence>
<dbReference type="PANTHER" id="PTHR45947">
    <property type="entry name" value="SULFOQUINOVOSYL TRANSFERASE SQD2"/>
    <property type="match status" value="1"/>
</dbReference>
<dbReference type="Gene3D" id="3.40.50.2000">
    <property type="entry name" value="Glycogen Phosphorylase B"/>
    <property type="match status" value="2"/>
</dbReference>
<dbReference type="AlphaFoldDB" id="A0A1I4TZ83"/>
<accession>A0A1I4TZ83</accession>
<dbReference type="Pfam" id="PF13692">
    <property type="entry name" value="Glyco_trans_1_4"/>
    <property type="match status" value="1"/>
</dbReference>
<dbReference type="SUPFAM" id="SSF53756">
    <property type="entry name" value="UDP-Glycosyltransferase/glycogen phosphorylase"/>
    <property type="match status" value="1"/>
</dbReference>
<dbReference type="PANTHER" id="PTHR45947:SF3">
    <property type="entry name" value="SULFOQUINOVOSYL TRANSFERASE SQD2"/>
    <property type="match status" value="1"/>
</dbReference>
<evidence type="ECO:0000313" key="2">
    <source>
        <dbReference type="Proteomes" id="UP000199611"/>
    </source>
</evidence>
<dbReference type="OrthoDB" id="9765330at2"/>
<dbReference type="GO" id="GO:0016757">
    <property type="term" value="F:glycosyltransferase activity"/>
    <property type="evidence" value="ECO:0007669"/>
    <property type="project" value="TreeGrafter"/>
</dbReference>
<sequence>MKVAIISTFPPYECGIAEYCHFLINKMQERTDSLYIFAPHNCLPQASKRRIKVIPCFRPGAPDYSQMIETIAFNAPYDVIHIQHEYAIFGKEKAILDFLHRAQKLSQLLCITLHTPIHSLHPDQSLRTLQKEMIELADGIFVHSSLAEYELWQQGSDLRKIFMVPHGTYINRFRKNRDVFKFIIGAKIDLNKVFVVVIPGFLRWDKGITDLLNIAQAISYEFPDTIIIVAGKFQASDSELKLLQQSVAEVSKNSEKVYFARNFLDRKELLRYLAAADAILLPYKEWPGHVGVSGVLHLAMGSLKPILASRVPRLVEYTEFFPELSFAPGDLDGLMSAFCLLRENYTSISRKIKRLLVPFVLKTSWTVTAEKHIDIYRQLMKRKYLPLQPHRTAQSQRPAHCKRVV</sequence>
<dbReference type="STRING" id="39841.SAMN05660836_01601"/>
<dbReference type="EMBL" id="FOUU01000004">
    <property type="protein sequence ID" value="SFM81921.1"/>
    <property type="molecule type" value="Genomic_DNA"/>
</dbReference>
<proteinExistence type="predicted"/>
<gene>
    <name evidence="1" type="ORF">SAMN05660836_01601</name>
</gene>
<reference evidence="1 2" key="1">
    <citation type="submission" date="2016-10" db="EMBL/GenBank/DDBJ databases">
        <authorList>
            <person name="de Groot N.N."/>
        </authorList>
    </citation>
    <scope>NUCLEOTIDE SEQUENCE [LARGE SCALE GENOMIC DNA]</scope>
    <source>
        <strain evidence="1 2">DSM 9990</strain>
    </source>
</reference>
<protein>
    <submittedName>
        <fullName evidence="1">Glycosyltransferase involved in cell wall bisynthesis</fullName>
    </submittedName>
</protein>
<dbReference type="InterPro" id="IPR050194">
    <property type="entry name" value="Glycosyltransferase_grp1"/>
</dbReference>
<keyword evidence="1" id="KW-0808">Transferase</keyword>
<dbReference type="RefSeq" id="WP_093394834.1">
    <property type="nucleotide sequence ID" value="NZ_FOUU01000004.1"/>
</dbReference>
<dbReference type="Proteomes" id="UP000199611">
    <property type="component" value="Unassembled WGS sequence"/>
</dbReference>